<dbReference type="EMBL" id="FXXP01000003">
    <property type="protein sequence ID" value="SMX29672.1"/>
    <property type="molecule type" value="Genomic_DNA"/>
</dbReference>
<keyword evidence="2" id="KW-1185">Reference proteome</keyword>
<protein>
    <submittedName>
        <fullName evidence="1">Uncharacterized protein</fullName>
    </submittedName>
</protein>
<organism evidence="1 2">
    <name type="scientific">Pelagimonas phthalicica</name>
    <dbReference type="NCBI Taxonomy" id="1037362"/>
    <lineage>
        <taxon>Bacteria</taxon>
        <taxon>Pseudomonadati</taxon>
        <taxon>Pseudomonadota</taxon>
        <taxon>Alphaproteobacteria</taxon>
        <taxon>Rhodobacterales</taxon>
        <taxon>Roseobacteraceae</taxon>
        <taxon>Pelagimonas</taxon>
    </lineage>
</organism>
<gene>
    <name evidence="1" type="ORF">TRP8649_03810</name>
</gene>
<dbReference type="RefSeq" id="WP_099248167.1">
    <property type="nucleotide sequence ID" value="NZ_FXXP01000003.1"/>
</dbReference>
<evidence type="ECO:0000313" key="2">
    <source>
        <dbReference type="Proteomes" id="UP000225972"/>
    </source>
</evidence>
<sequence>MYTDQTGEAVLKALAAMPPRQRRKAARRLIYKKSTRPEDLTEQLIVLDALETDSALTSFDHFYALIAGSHKVIEQVDVAVAKARSERMWSIWPKVREMPVGYGLRKDRTHLVFSYLNVAMNLDLLAGGVRAKDWAEAAIAEVDGLNPRQMTPYLFNSNSNTIKVLGIAVLSCRDELERVYDLSLRLVSYGIEVNNPIFWWVFSRFQSPKQFKDVKIRAAFGSHRNTMRRVFAMEQACQATTADAKVLALELVADRCIAQVNPAQKAALLDVVKNELLT</sequence>
<proteinExistence type="predicted"/>
<dbReference type="Proteomes" id="UP000225972">
    <property type="component" value="Unassembled WGS sequence"/>
</dbReference>
<dbReference type="AlphaFoldDB" id="A0A238JIA2"/>
<evidence type="ECO:0000313" key="1">
    <source>
        <dbReference type="EMBL" id="SMX29672.1"/>
    </source>
</evidence>
<accession>A0A238JIA2</accession>
<reference evidence="2" key="1">
    <citation type="submission" date="2017-05" db="EMBL/GenBank/DDBJ databases">
        <authorList>
            <person name="Rodrigo-Torres L."/>
            <person name="Arahal R. D."/>
            <person name="Lucena T."/>
        </authorList>
    </citation>
    <scope>NUCLEOTIDE SEQUENCE [LARGE SCALE GENOMIC DNA]</scope>
    <source>
        <strain evidence="2">CECT 8649</strain>
    </source>
</reference>
<name>A0A238JIA2_9RHOB</name>
<dbReference type="OrthoDB" id="7833461at2"/>